<keyword evidence="4" id="KW-0175">Coiled coil</keyword>
<dbReference type="GO" id="GO:0016887">
    <property type="term" value="F:ATP hydrolysis activity"/>
    <property type="evidence" value="ECO:0007669"/>
    <property type="project" value="InterPro"/>
</dbReference>
<reference evidence="6 7" key="1">
    <citation type="submission" date="2015-01" db="EMBL/GenBank/DDBJ databases">
        <title>Draft genome of the acidophilic iron oxidizer Acidithrix ferrooxidans strain Py-F3.</title>
        <authorList>
            <person name="Poehlein A."/>
            <person name="Eisen S."/>
            <person name="Schloemann M."/>
            <person name="Johnson B.D."/>
            <person name="Daniel R."/>
            <person name="Muehling M."/>
        </authorList>
    </citation>
    <scope>NUCLEOTIDE SEQUENCE [LARGE SCALE GENOMIC DNA]</scope>
    <source>
        <strain evidence="6 7">Py-F3</strain>
    </source>
</reference>
<dbReference type="PANTHER" id="PTHR32114">
    <property type="entry name" value="ABC TRANSPORTER ABCH.3"/>
    <property type="match status" value="1"/>
</dbReference>
<keyword evidence="7" id="KW-1185">Reference proteome</keyword>
<evidence type="ECO:0000256" key="2">
    <source>
        <dbReference type="ARBA" id="ARBA00011322"/>
    </source>
</evidence>
<name>A0A0D8HEC5_9ACTN</name>
<comment type="similarity">
    <text evidence="1">Belongs to the SMC family. SbcC subfamily.</text>
</comment>
<accession>A0A0D8HEC5</accession>
<dbReference type="SUPFAM" id="SSF52540">
    <property type="entry name" value="P-loop containing nucleoside triphosphate hydrolases"/>
    <property type="match status" value="2"/>
</dbReference>
<dbReference type="InterPro" id="IPR027417">
    <property type="entry name" value="P-loop_NTPase"/>
</dbReference>
<dbReference type="PANTHER" id="PTHR32114:SF2">
    <property type="entry name" value="ABC TRANSPORTER ABCH.3"/>
    <property type="match status" value="1"/>
</dbReference>
<dbReference type="AlphaFoldDB" id="A0A0D8HEC5"/>
<comment type="caution">
    <text evidence="6">The sequence shown here is derived from an EMBL/GenBank/DDBJ whole genome shotgun (WGS) entry which is preliminary data.</text>
</comment>
<feature type="domain" description="Rad50/SbcC-type AAA" evidence="5">
    <location>
        <begin position="9"/>
        <end position="264"/>
    </location>
</feature>
<dbReference type="OrthoDB" id="9795626at2"/>
<evidence type="ECO:0000313" key="6">
    <source>
        <dbReference type="EMBL" id="KJF16152.1"/>
    </source>
</evidence>
<dbReference type="STRING" id="1280514.AXFE_30000"/>
<dbReference type="InterPro" id="IPR038729">
    <property type="entry name" value="Rad50/SbcC_AAA"/>
</dbReference>
<dbReference type="GO" id="GO:0006302">
    <property type="term" value="P:double-strand break repair"/>
    <property type="evidence" value="ECO:0007669"/>
    <property type="project" value="InterPro"/>
</dbReference>
<feature type="coiled-coil region" evidence="4">
    <location>
        <begin position="446"/>
        <end position="501"/>
    </location>
</feature>
<dbReference type="EMBL" id="JXYS01000096">
    <property type="protein sequence ID" value="KJF16152.1"/>
    <property type="molecule type" value="Genomic_DNA"/>
</dbReference>
<dbReference type="RefSeq" id="WP_052606674.1">
    <property type="nucleotide sequence ID" value="NZ_JXYS01000096.1"/>
</dbReference>
<evidence type="ECO:0000313" key="7">
    <source>
        <dbReference type="Proteomes" id="UP000032360"/>
    </source>
</evidence>
<evidence type="ECO:0000256" key="1">
    <source>
        <dbReference type="ARBA" id="ARBA00006930"/>
    </source>
</evidence>
<dbReference type="Proteomes" id="UP000032360">
    <property type="component" value="Unassembled WGS sequence"/>
</dbReference>
<evidence type="ECO:0000256" key="3">
    <source>
        <dbReference type="ARBA" id="ARBA00013368"/>
    </source>
</evidence>
<comment type="subunit">
    <text evidence="2">Heterodimer of SbcC and SbcD.</text>
</comment>
<proteinExistence type="inferred from homology"/>
<protein>
    <recommendedName>
        <fullName evidence="3">Nuclease SbcCD subunit C</fullName>
    </recommendedName>
</protein>
<dbReference type="Pfam" id="PF13476">
    <property type="entry name" value="AAA_23"/>
    <property type="match status" value="1"/>
</dbReference>
<sequence length="706" mass="79396">MIQIHAAHFHNFRLLRDVKVTFSRDPNKPLTVIRAENDTGKTTLLTGLTWALFGDKALPGDKRSSFRLHPIDWDRTQSSTVKTRVEVTFAAVDEESGEEVVYEIERSSSESLIDEDNYEVGPTNVALLRHTPQGVEPVDNTSAILESLLPSSLKDIFFIDGDRALAFIEATDLERVKRDRVGKAVRALLGLDLLDKASGHVQIVRQEIVGNIKKLGAGTEIERLLERYEKLESTKQELLDKESSILSDLEATDQRWRAARQNLDEALLAGAQNHKKLKYDLERSESNLESARKDEIEKYQRHRNLIGFSRMLFELAPKHIQTAAQILGDLESKKVIPNVLPTVIEDSLKSGFCICGTELSVGSKQRAVLERLHEETHQLDEPKERLRELNESAKRIFRSSSNDDSAIGSLRSSYSSILETKKRQTELESEVGDLRARIRGMGEFNLTELERTLAQEEKEKNRLRFEAGKNDQELKEVIKQLSSIERERTELERKVAKLTGERSKEAAAVDILGVLTATTEYLKGETIDQISDKMNEIFLSMIVADTDSGAVIRKAVLTRDNDIEVFGPGNRRLEPDTDLNGASRRALTLAFILALVEVSGYRAPNIIDTPLGMMGTEVRQAVVRYAATHASQLIMFLTGSEIVGVEDLLDQYAGESITFTNSAHFPTKLVNDPRTGRMETLVCRCNHRQRCELCKRRVGSLDFGDN</sequence>
<evidence type="ECO:0000259" key="5">
    <source>
        <dbReference type="Pfam" id="PF13476"/>
    </source>
</evidence>
<gene>
    <name evidence="6" type="ORF">AXFE_30000</name>
</gene>
<evidence type="ECO:0000256" key="4">
    <source>
        <dbReference type="SAM" id="Coils"/>
    </source>
</evidence>
<dbReference type="Gene3D" id="3.40.50.300">
    <property type="entry name" value="P-loop containing nucleotide triphosphate hydrolases"/>
    <property type="match status" value="1"/>
</dbReference>
<organism evidence="6 7">
    <name type="scientific">Acidithrix ferrooxidans</name>
    <dbReference type="NCBI Taxonomy" id="1280514"/>
    <lineage>
        <taxon>Bacteria</taxon>
        <taxon>Bacillati</taxon>
        <taxon>Actinomycetota</taxon>
        <taxon>Acidimicrobiia</taxon>
        <taxon>Acidimicrobiales</taxon>
        <taxon>Acidimicrobiaceae</taxon>
        <taxon>Acidithrix</taxon>
    </lineage>
</organism>